<dbReference type="EMBL" id="WNYA01000004">
    <property type="protein sequence ID" value="KAG8576011.1"/>
    <property type="molecule type" value="Genomic_DNA"/>
</dbReference>
<dbReference type="Pfam" id="PF00112">
    <property type="entry name" value="Peptidase_C1"/>
    <property type="match status" value="1"/>
</dbReference>
<dbReference type="AlphaFoldDB" id="A0AAV7BTN9"/>
<dbReference type="InterPro" id="IPR039417">
    <property type="entry name" value="Peptidase_C1A_papain-like"/>
</dbReference>
<protein>
    <submittedName>
        <fullName evidence="10">Uncharacterized protein</fullName>
    </submittedName>
</protein>
<evidence type="ECO:0000256" key="5">
    <source>
        <dbReference type="ARBA" id="ARBA00023145"/>
    </source>
</evidence>
<keyword evidence="2" id="KW-0645">Protease</keyword>
<keyword evidence="7" id="KW-0732">Signal</keyword>
<name>A0AAV7BTN9_ENGPU</name>
<keyword evidence="11" id="KW-1185">Reference proteome</keyword>
<dbReference type="PRINTS" id="PR00705">
    <property type="entry name" value="PAPAIN"/>
</dbReference>
<gene>
    <name evidence="10" type="ORF">GDO81_009745</name>
</gene>
<evidence type="ECO:0000256" key="6">
    <source>
        <dbReference type="ARBA" id="ARBA00023157"/>
    </source>
</evidence>
<feature type="signal peptide" evidence="7">
    <location>
        <begin position="1"/>
        <end position="19"/>
    </location>
</feature>
<evidence type="ECO:0000256" key="2">
    <source>
        <dbReference type="ARBA" id="ARBA00022670"/>
    </source>
</evidence>
<feature type="domain" description="Peptidase C1A papain C-terminal" evidence="8">
    <location>
        <begin position="113"/>
        <end position="325"/>
    </location>
</feature>
<dbReference type="InterPro" id="IPR000668">
    <property type="entry name" value="Peptidase_C1A_C"/>
</dbReference>
<dbReference type="FunFam" id="3.90.70.10:FF:000103">
    <property type="entry name" value="Hypothetical LOC496748"/>
    <property type="match status" value="1"/>
</dbReference>
<dbReference type="InterPro" id="IPR000169">
    <property type="entry name" value="Pept_cys_AS"/>
</dbReference>
<proteinExistence type="inferred from homology"/>
<dbReference type="FunFam" id="1.10.287.2250:FF:000003">
    <property type="entry name" value="Cathepsin L"/>
    <property type="match status" value="1"/>
</dbReference>
<organism evidence="10 11">
    <name type="scientific">Engystomops pustulosus</name>
    <name type="common">Tungara frog</name>
    <name type="synonym">Physalaemus pustulosus</name>
    <dbReference type="NCBI Taxonomy" id="76066"/>
    <lineage>
        <taxon>Eukaryota</taxon>
        <taxon>Metazoa</taxon>
        <taxon>Chordata</taxon>
        <taxon>Craniata</taxon>
        <taxon>Vertebrata</taxon>
        <taxon>Euteleostomi</taxon>
        <taxon>Amphibia</taxon>
        <taxon>Batrachia</taxon>
        <taxon>Anura</taxon>
        <taxon>Neobatrachia</taxon>
        <taxon>Hyloidea</taxon>
        <taxon>Leptodactylidae</taxon>
        <taxon>Leiuperinae</taxon>
        <taxon>Engystomops</taxon>
    </lineage>
</organism>
<dbReference type="InterPro" id="IPR013201">
    <property type="entry name" value="Prot_inhib_I29"/>
</dbReference>
<dbReference type="PROSITE" id="PS00640">
    <property type="entry name" value="THIOL_PROTEASE_ASN"/>
    <property type="match status" value="1"/>
</dbReference>
<evidence type="ECO:0000256" key="7">
    <source>
        <dbReference type="SAM" id="SignalP"/>
    </source>
</evidence>
<accession>A0AAV7BTN9</accession>
<feature type="chain" id="PRO_5043484944" evidence="7">
    <location>
        <begin position="20"/>
        <end position="328"/>
    </location>
</feature>
<evidence type="ECO:0000259" key="8">
    <source>
        <dbReference type="SMART" id="SM00645"/>
    </source>
</evidence>
<dbReference type="Gene3D" id="3.90.70.10">
    <property type="entry name" value="Cysteine proteinases"/>
    <property type="match status" value="1"/>
</dbReference>
<dbReference type="InterPro" id="IPR038765">
    <property type="entry name" value="Papain-like_cys_pep_sf"/>
</dbReference>
<evidence type="ECO:0000256" key="1">
    <source>
        <dbReference type="ARBA" id="ARBA00008455"/>
    </source>
</evidence>
<dbReference type="SMART" id="SM00848">
    <property type="entry name" value="Inhibitor_I29"/>
    <property type="match status" value="1"/>
</dbReference>
<dbReference type="GO" id="GO:0008234">
    <property type="term" value="F:cysteine-type peptidase activity"/>
    <property type="evidence" value="ECO:0007669"/>
    <property type="project" value="UniProtKB-KW"/>
</dbReference>
<reference evidence="10" key="1">
    <citation type="thesis" date="2020" institute="ProQuest LLC" country="789 East Eisenhower Parkway, Ann Arbor, MI, USA">
        <title>Comparative Genomics and Chromosome Evolution.</title>
        <authorList>
            <person name="Mudd A.B."/>
        </authorList>
    </citation>
    <scope>NUCLEOTIDE SEQUENCE</scope>
    <source>
        <strain evidence="10">237g6f4</strain>
        <tissue evidence="10">Blood</tissue>
    </source>
</reference>
<dbReference type="Gene3D" id="1.10.287.2250">
    <property type="match status" value="1"/>
</dbReference>
<comment type="caution">
    <text evidence="10">The sequence shown here is derived from an EMBL/GenBank/DDBJ whole genome shotgun (WGS) entry which is preliminary data.</text>
</comment>
<dbReference type="PROSITE" id="PS00139">
    <property type="entry name" value="THIOL_PROTEASE_CYS"/>
    <property type="match status" value="1"/>
</dbReference>
<keyword evidence="3" id="KW-0378">Hydrolase</keyword>
<evidence type="ECO:0000313" key="10">
    <source>
        <dbReference type="EMBL" id="KAG8576011.1"/>
    </source>
</evidence>
<keyword evidence="5" id="KW-0865">Zymogen</keyword>
<evidence type="ECO:0000256" key="3">
    <source>
        <dbReference type="ARBA" id="ARBA00022801"/>
    </source>
</evidence>
<evidence type="ECO:0000313" key="11">
    <source>
        <dbReference type="Proteomes" id="UP000824782"/>
    </source>
</evidence>
<feature type="domain" description="Cathepsin propeptide inhibitor" evidence="9">
    <location>
        <begin position="27"/>
        <end position="87"/>
    </location>
</feature>
<sequence>MNLNRSLFIFATILICTWASTFFDQEWSMWKTKYNKNYSSTSEELLRRKMWEKTWHKVQEHNKRADQGLSTYWMAMNHFADITPQEVKKKNCLMPNGNKIEAPVHSYGLREGLPEHVDWRDSKCVTEPKNQGLCGSCWAFSTVGVVESRMCIQNQKLIKLSEQQLVDCDGAEEACCGGIPAYALKYVTHHGVMRAEDYEYEEKQNPCAFNEDKAIKLNLTKYYQLPDEDSVVSSVALEGPVSVSFGTTEDFMHYSHGIYDGDCTESANHAIIAVGYGTEKNDDGEEQPYWIIKNSWSEGWGEKGFGRIQRGIDQCSFSQYAASFDFLE</sequence>
<evidence type="ECO:0000256" key="4">
    <source>
        <dbReference type="ARBA" id="ARBA00022807"/>
    </source>
</evidence>
<comment type="similarity">
    <text evidence="1">Belongs to the peptidase C1 family.</text>
</comment>
<dbReference type="InterPro" id="IPR013128">
    <property type="entry name" value="Peptidase_C1A"/>
</dbReference>
<dbReference type="Pfam" id="PF08246">
    <property type="entry name" value="Inhibitor_I29"/>
    <property type="match status" value="1"/>
</dbReference>
<dbReference type="CDD" id="cd02248">
    <property type="entry name" value="Peptidase_C1A"/>
    <property type="match status" value="1"/>
</dbReference>
<keyword evidence="4" id="KW-0788">Thiol protease</keyword>
<dbReference type="Proteomes" id="UP000824782">
    <property type="component" value="Unassembled WGS sequence"/>
</dbReference>
<dbReference type="SUPFAM" id="SSF54001">
    <property type="entry name" value="Cysteine proteinases"/>
    <property type="match status" value="1"/>
</dbReference>
<dbReference type="GO" id="GO:0006508">
    <property type="term" value="P:proteolysis"/>
    <property type="evidence" value="ECO:0007669"/>
    <property type="project" value="UniProtKB-KW"/>
</dbReference>
<dbReference type="PANTHER" id="PTHR12411">
    <property type="entry name" value="CYSTEINE PROTEASE FAMILY C1-RELATED"/>
    <property type="match status" value="1"/>
</dbReference>
<keyword evidence="6" id="KW-1015">Disulfide bond</keyword>
<dbReference type="InterPro" id="IPR025661">
    <property type="entry name" value="Pept_asp_AS"/>
</dbReference>
<evidence type="ECO:0000259" key="9">
    <source>
        <dbReference type="SMART" id="SM00848"/>
    </source>
</evidence>
<dbReference type="SMART" id="SM00645">
    <property type="entry name" value="Pept_C1"/>
    <property type="match status" value="1"/>
</dbReference>